<evidence type="ECO:0000313" key="2">
    <source>
        <dbReference type="Proteomes" id="UP000269396"/>
    </source>
</evidence>
<accession>A0A183PUZ2</accession>
<evidence type="ECO:0000313" key="1">
    <source>
        <dbReference type="EMBL" id="VDP76352.1"/>
    </source>
</evidence>
<protein>
    <submittedName>
        <fullName evidence="1">Uncharacterized protein</fullName>
    </submittedName>
</protein>
<proteinExistence type="predicted"/>
<dbReference type="AlphaFoldDB" id="A0A183PUZ2"/>
<dbReference type="Proteomes" id="UP000269396">
    <property type="component" value="Unassembled WGS sequence"/>
</dbReference>
<dbReference type="InterPro" id="IPR043955">
    <property type="entry name" value="DUF5746"/>
</dbReference>
<dbReference type="Pfam" id="PF19017">
    <property type="entry name" value="DUF5746"/>
    <property type="match status" value="1"/>
</dbReference>
<gene>
    <name evidence="1" type="ORF">SMTD_LOCUS18177</name>
</gene>
<dbReference type="EMBL" id="UZAL01039999">
    <property type="protein sequence ID" value="VDP76352.1"/>
    <property type="molecule type" value="Genomic_DNA"/>
</dbReference>
<name>A0A183PUZ2_9TREM</name>
<keyword evidence="2" id="KW-1185">Reference proteome</keyword>
<reference evidence="1 2" key="1">
    <citation type="submission" date="2018-11" db="EMBL/GenBank/DDBJ databases">
        <authorList>
            <consortium name="Pathogen Informatics"/>
        </authorList>
    </citation>
    <scope>NUCLEOTIDE SEQUENCE [LARGE SCALE GENOMIC DNA]</scope>
    <source>
        <strain>Denwood</strain>
        <strain evidence="2">Zambia</strain>
    </source>
</reference>
<organism evidence="1 2">
    <name type="scientific">Schistosoma mattheei</name>
    <dbReference type="NCBI Taxonomy" id="31246"/>
    <lineage>
        <taxon>Eukaryota</taxon>
        <taxon>Metazoa</taxon>
        <taxon>Spiralia</taxon>
        <taxon>Lophotrochozoa</taxon>
        <taxon>Platyhelminthes</taxon>
        <taxon>Trematoda</taxon>
        <taxon>Digenea</taxon>
        <taxon>Strigeidida</taxon>
        <taxon>Schistosomatoidea</taxon>
        <taxon>Schistosomatidae</taxon>
        <taxon>Schistosoma</taxon>
    </lineage>
</organism>
<sequence>MKHLIIVAKEDNNTNIIHSELIDQRQIEHVGNSLNFLDPHGKQCSNKNVNKNSQYEDEVIKTGVYSIRCWLVVISFITIAYVTKTNYLEYSNKPIVKQTQHCFVCDNYASLSDSSGFRPGPGTGLAWFGGKPVVGGWTSIWRVRPQLGIPSLTAVVVSRTCAAIPEGYGVGCFNSVGGAGMRRTICYCRGNFCNYSIKTKEINKYFIIILVSIIITFQ</sequence>